<sequence length="249" mass="28551">MGKNMSARQQVMLPGQASAPGGPVDLVAMYMMHFALRRDLANFLAAVQRTPPADTPTWIALEQRWRRFGEILHKHHSAEDAGLWPLLQQRAAQAYDVHGLETLRDMAQEHAGIDPLLAACLDGFTSLARAFEASARDRLAHELAETARALDWHLGHEEREAMALVQRHLQHADWVAVEKRHFKTAYAPKEMPFMIAWVLSGLTDRDRERVRYAFGGRPIDLVWRLFLRRGFERKESAAFRYVPQRVEPR</sequence>
<dbReference type="CDD" id="cd12108">
    <property type="entry name" value="Hr-like"/>
    <property type="match status" value="1"/>
</dbReference>
<reference evidence="2 3" key="1">
    <citation type="submission" date="2019-02" db="EMBL/GenBank/DDBJ databases">
        <title>Kribbella capetownensis sp. nov. and Kribbella speibonae sp. nov., isolated from soil.</title>
        <authorList>
            <person name="Curtis S.M."/>
            <person name="Norton I."/>
            <person name="Everest G.J."/>
            <person name="Meyers P.R."/>
        </authorList>
    </citation>
    <scope>NUCLEOTIDE SEQUENCE [LARGE SCALE GENOMIC DNA]</scope>
    <source>
        <strain evidence="2 3">DSM 27082</strain>
    </source>
</reference>
<feature type="domain" description="Hemerythrin-like" evidence="1">
    <location>
        <begin position="29"/>
        <end position="163"/>
    </location>
</feature>
<dbReference type="EMBL" id="SJKA01000004">
    <property type="protein sequence ID" value="TCC34882.1"/>
    <property type="molecule type" value="Genomic_DNA"/>
</dbReference>
<dbReference type="Proteomes" id="UP000292695">
    <property type="component" value="Unassembled WGS sequence"/>
</dbReference>
<dbReference type="RefSeq" id="WP_131287667.1">
    <property type="nucleotide sequence ID" value="NZ_SJKA01000004.1"/>
</dbReference>
<evidence type="ECO:0000313" key="3">
    <source>
        <dbReference type="Proteomes" id="UP000292695"/>
    </source>
</evidence>
<accession>A0A4V2M477</accession>
<organism evidence="2 3">
    <name type="scientific">Kribbella sindirgiensis</name>
    <dbReference type="NCBI Taxonomy" id="1124744"/>
    <lineage>
        <taxon>Bacteria</taxon>
        <taxon>Bacillati</taxon>
        <taxon>Actinomycetota</taxon>
        <taxon>Actinomycetes</taxon>
        <taxon>Propionibacteriales</taxon>
        <taxon>Kribbellaceae</taxon>
        <taxon>Kribbella</taxon>
    </lineage>
</organism>
<keyword evidence="3" id="KW-1185">Reference proteome</keyword>
<dbReference type="AlphaFoldDB" id="A0A4V2M477"/>
<dbReference type="InterPro" id="IPR012312">
    <property type="entry name" value="Hemerythrin-like"/>
</dbReference>
<proteinExistence type="predicted"/>
<dbReference type="Pfam" id="PF01814">
    <property type="entry name" value="Hemerythrin"/>
    <property type="match status" value="1"/>
</dbReference>
<evidence type="ECO:0000259" key="1">
    <source>
        <dbReference type="Pfam" id="PF01814"/>
    </source>
</evidence>
<dbReference type="OrthoDB" id="5197650at2"/>
<comment type="caution">
    <text evidence="2">The sequence shown here is derived from an EMBL/GenBank/DDBJ whole genome shotgun (WGS) entry which is preliminary data.</text>
</comment>
<evidence type="ECO:0000313" key="2">
    <source>
        <dbReference type="EMBL" id="TCC34882.1"/>
    </source>
</evidence>
<gene>
    <name evidence="2" type="ORF">E0H50_13395</name>
</gene>
<dbReference type="Gene3D" id="1.20.120.520">
    <property type="entry name" value="nmb1532 protein domain like"/>
    <property type="match status" value="1"/>
</dbReference>
<name>A0A4V2M477_9ACTN</name>
<protein>
    <submittedName>
        <fullName evidence="2">Hemerythrin domain-containing protein</fullName>
    </submittedName>
</protein>